<keyword evidence="2" id="KW-0067">ATP-binding</keyword>
<keyword evidence="1" id="KW-0547">Nucleotide-binding</keyword>
<keyword evidence="5" id="KW-1185">Reference proteome</keyword>
<organism evidence="4 5">
    <name type="scientific">Mannheimia pernigra</name>
    <dbReference type="NCBI Taxonomy" id="111844"/>
    <lineage>
        <taxon>Bacteria</taxon>
        <taxon>Pseudomonadati</taxon>
        <taxon>Pseudomonadota</taxon>
        <taxon>Gammaproteobacteria</taxon>
        <taxon>Pasteurellales</taxon>
        <taxon>Pasteurellaceae</taxon>
        <taxon>Mannheimia</taxon>
    </lineage>
</organism>
<sequence>MFDYDVEADLERKFPYVWANLLAENNLVPEQNPIAILLGGQPGAGKSFGSLEMSKRLNFNLLVINGDEFRPYHQYYHEIYQRYGKEASKYTGEFTGKMVQRVRNEAIKHRFNILIEGTLRTVDIPLNELENFRTAGYQTAVLICTCPKEISWKSTLKRAEEQAKNGIQPRYVPREHFDLVIHSLAENALKVLMQGKPESFEVYSRTQKLFDSKIDPEERLVAIIEHELHRTEDETE</sequence>
<dbReference type="AlphaFoldDB" id="A0A7D5I1Y4"/>
<dbReference type="Proteomes" id="UP000509660">
    <property type="component" value="Chromosome"/>
</dbReference>
<dbReference type="InterPro" id="IPR010488">
    <property type="entry name" value="Zeta_toxin_domain"/>
</dbReference>
<evidence type="ECO:0000256" key="2">
    <source>
        <dbReference type="ARBA" id="ARBA00022840"/>
    </source>
</evidence>
<evidence type="ECO:0000313" key="4">
    <source>
        <dbReference type="EMBL" id="QLB40577.1"/>
    </source>
</evidence>
<protein>
    <submittedName>
        <fullName evidence="4">Zeta toxin family protein</fullName>
    </submittedName>
</protein>
<evidence type="ECO:0000256" key="1">
    <source>
        <dbReference type="ARBA" id="ARBA00022741"/>
    </source>
</evidence>
<dbReference type="GO" id="GO:0005524">
    <property type="term" value="F:ATP binding"/>
    <property type="evidence" value="ECO:0007669"/>
    <property type="project" value="UniProtKB-KW"/>
</dbReference>
<dbReference type="Pfam" id="PF06414">
    <property type="entry name" value="Zeta_toxin"/>
    <property type="match status" value="1"/>
</dbReference>
<name>A0A7D5I1Y4_9PAST</name>
<accession>A0A7D5I1Y4</accession>
<dbReference type="RefSeq" id="WP_176809915.1">
    <property type="nucleotide sequence ID" value="NZ_CP055306.1"/>
</dbReference>
<gene>
    <name evidence="4" type="ORF">HV559_06685</name>
</gene>
<evidence type="ECO:0000313" key="5">
    <source>
        <dbReference type="Proteomes" id="UP000509660"/>
    </source>
</evidence>
<dbReference type="InterPro" id="IPR027417">
    <property type="entry name" value="P-loop_NTPase"/>
</dbReference>
<dbReference type="GO" id="GO:0016301">
    <property type="term" value="F:kinase activity"/>
    <property type="evidence" value="ECO:0007669"/>
    <property type="project" value="InterPro"/>
</dbReference>
<reference evidence="4 5" key="1">
    <citation type="submission" date="2020-06" db="EMBL/GenBank/DDBJ databases">
        <title>Mannheimia pernigra sp. nov. isolated from bovine respiratory tract.</title>
        <authorList>
            <person name="Kuhnert P."/>
            <person name="Akarsu-Egger H."/>
        </authorList>
    </citation>
    <scope>NUCLEOTIDE SEQUENCE [LARGE SCALE GENOMIC DNA]</scope>
    <source>
        <strain evidence="4 5">BNO311</strain>
    </source>
</reference>
<dbReference type="SUPFAM" id="SSF52540">
    <property type="entry name" value="P-loop containing nucleoside triphosphate hydrolases"/>
    <property type="match status" value="1"/>
</dbReference>
<proteinExistence type="predicted"/>
<evidence type="ECO:0000259" key="3">
    <source>
        <dbReference type="Pfam" id="PF06414"/>
    </source>
</evidence>
<dbReference type="EMBL" id="CP055306">
    <property type="protein sequence ID" value="QLB40577.1"/>
    <property type="molecule type" value="Genomic_DNA"/>
</dbReference>
<feature type="domain" description="Zeta toxin" evidence="3">
    <location>
        <begin position="27"/>
        <end position="213"/>
    </location>
</feature>
<dbReference type="Gene3D" id="3.40.50.300">
    <property type="entry name" value="P-loop containing nucleotide triphosphate hydrolases"/>
    <property type="match status" value="1"/>
</dbReference>